<proteinExistence type="predicted"/>
<evidence type="ECO:0000313" key="5">
    <source>
        <dbReference type="Proteomes" id="UP000320239"/>
    </source>
</evidence>
<dbReference type="AlphaFoldDB" id="A0A561WBE5"/>
<dbReference type="EMBL" id="VIWY01000003">
    <property type="protein sequence ID" value="TWG21181.1"/>
    <property type="molecule type" value="Genomic_DNA"/>
</dbReference>
<dbReference type="RefSeq" id="WP_145830927.1">
    <property type="nucleotide sequence ID" value="NZ_BOMX01000116.1"/>
</dbReference>
<keyword evidence="1" id="KW-0805">Transcription regulation</keyword>
<dbReference type="SMART" id="SM01012">
    <property type="entry name" value="ANTAR"/>
    <property type="match status" value="1"/>
</dbReference>
<name>A0A561WBE5_ACTTI</name>
<evidence type="ECO:0000256" key="2">
    <source>
        <dbReference type="ARBA" id="ARBA00023163"/>
    </source>
</evidence>
<accession>A0A561WBE5</accession>
<evidence type="ECO:0000256" key="1">
    <source>
        <dbReference type="ARBA" id="ARBA00023015"/>
    </source>
</evidence>
<feature type="domain" description="ANTAR" evidence="3">
    <location>
        <begin position="178"/>
        <end position="239"/>
    </location>
</feature>
<dbReference type="Gene3D" id="3.30.450.40">
    <property type="match status" value="1"/>
</dbReference>
<dbReference type="Pfam" id="PF13185">
    <property type="entry name" value="GAF_2"/>
    <property type="match status" value="1"/>
</dbReference>
<dbReference type="Gene3D" id="1.10.10.10">
    <property type="entry name" value="Winged helix-like DNA-binding domain superfamily/Winged helix DNA-binding domain"/>
    <property type="match status" value="1"/>
</dbReference>
<dbReference type="PROSITE" id="PS50921">
    <property type="entry name" value="ANTAR"/>
    <property type="match status" value="1"/>
</dbReference>
<protein>
    <submittedName>
        <fullName evidence="4">GAF domain-containing protein</fullName>
    </submittedName>
</protein>
<keyword evidence="2" id="KW-0804">Transcription</keyword>
<dbReference type="InterPro" id="IPR029016">
    <property type="entry name" value="GAF-like_dom_sf"/>
</dbReference>
<gene>
    <name evidence="4" type="ORF">FHX34_103711</name>
</gene>
<dbReference type="GO" id="GO:0003723">
    <property type="term" value="F:RNA binding"/>
    <property type="evidence" value="ECO:0007669"/>
    <property type="project" value="InterPro"/>
</dbReference>
<dbReference type="InterPro" id="IPR003018">
    <property type="entry name" value="GAF"/>
</dbReference>
<dbReference type="SUPFAM" id="SSF55781">
    <property type="entry name" value="GAF domain-like"/>
    <property type="match status" value="1"/>
</dbReference>
<organism evidence="4 5">
    <name type="scientific">Actinoplanes teichomyceticus</name>
    <dbReference type="NCBI Taxonomy" id="1867"/>
    <lineage>
        <taxon>Bacteria</taxon>
        <taxon>Bacillati</taxon>
        <taxon>Actinomycetota</taxon>
        <taxon>Actinomycetes</taxon>
        <taxon>Micromonosporales</taxon>
        <taxon>Micromonosporaceae</taxon>
        <taxon>Actinoplanes</taxon>
    </lineage>
</organism>
<evidence type="ECO:0000313" key="4">
    <source>
        <dbReference type="EMBL" id="TWG21181.1"/>
    </source>
</evidence>
<sequence>MAPPQPAADPGGAHRQPLAEAVVALVEHPEGAGDRLTRIAQLAVERVAAADYASITTLHGDAYTTVTASDDIVRAVDEAQIADRSGPCLQALRTGEPVTVPDTGATMQWPGFHRIAPALGLVASVSVPLHTGCGPPEAVLNLYGRDSTAMTPLILGLDGAHGTQRDPDPALERLLQRDPGAAELLTGYAEALAARATIRLAVRVLARDTNSTDDDAYRVLRACAADEHTPLSAAAAAVLTGQR</sequence>
<reference evidence="4 5" key="1">
    <citation type="submission" date="2019-06" db="EMBL/GenBank/DDBJ databases">
        <title>Sequencing the genomes of 1000 actinobacteria strains.</title>
        <authorList>
            <person name="Klenk H.-P."/>
        </authorList>
    </citation>
    <scope>NUCLEOTIDE SEQUENCE [LARGE SCALE GENOMIC DNA]</scope>
    <source>
        <strain evidence="4 5">DSM 43866</strain>
    </source>
</reference>
<keyword evidence="5" id="KW-1185">Reference proteome</keyword>
<dbReference type="Pfam" id="PF03861">
    <property type="entry name" value="ANTAR"/>
    <property type="match status" value="1"/>
</dbReference>
<dbReference type="OrthoDB" id="3294302at2"/>
<dbReference type="Proteomes" id="UP000320239">
    <property type="component" value="Unassembled WGS sequence"/>
</dbReference>
<evidence type="ECO:0000259" key="3">
    <source>
        <dbReference type="PROSITE" id="PS50921"/>
    </source>
</evidence>
<dbReference type="InterPro" id="IPR005561">
    <property type="entry name" value="ANTAR"/>
</dbReference>
<comment type="caution">
    <text evidence="4">The sequence shown here is derived from an EMBL/GenBank/DDBJ whole genome shotgun (WGS) entry which is preliminary data.</text>
</comment>
<dbReference type="InterPro" id="IPR036388">
    <property type="entry name" value="WH-like_DNA-bd_sf"/>
</dbReference>